<dbReference type="GO" id="GO:0072659">
    <property type="term" value="P:protein localization to plasma membrane"/>
    <property type="evidence" value="ECO:0007669"/>
    <property type="project" value="InterPro"/>
</dbReference>
<name>A0A2G8LE84_STIJA</name>
<dbReference type="PROSITE" id="PS50178">
    <property type="entry name" value="ZF_FYVE"/>
    <property type="match status" value="1"/>
</dbReference>
<dbReference type="SMART" id="SM00064">
    <property type="entry name" value="FYVE"/>
    <property type="match status" value="1"/>
</dbReference>
<evidence type="ECO:0000256" key="2">
    <source>
        <dbReference type="ARBA" id="ARBA00004460"/>
    </source>
</evidence>
<feature type="transmembrane region" description="Helical" evidence="18">
    <location>
        <begin position="77"/>
        <end position="96"/>
    </location>
</feature>
<keyword evidence="6 18" id="KW-0812">Transmembrane</keyword>
<evidence type="ECO:0000256" key="18">
    <source>
        <dbReference type="SAM" id="Phobius"/>
    </source>
</evidence>
<evidence type="ECO:0000256" key="4">
    <source>
        <dbReference type="ARBA" id="ARBA00015523"/>
    </source>
</evidence>
<evidence type="ECO:0000256" key="13">
    <source>
        <dbReference type="ARBA" id="ARBA00023136"/>
    </source>
</evidence>
<evidence type="ECO:0000256" key="7">
    <source>
        <dbReference type="ARBA" id="ARBA00022723"/>
    </source>
</evidence>
<keyword evidence="13 18" id="KW-0472">Membrane</keyword>
<keyword evidence="12 18" id="KW-1133">Transmembrane helix</keyword>
<keyword evidence="9 16" id="KW-0863">Zinc-finger</keyword>
<keyword evidence="5" id="KW-1003">Cell membrane</keyword>
<evidence type="ECO:0000256" key="15">
    <source>
        <dbReference type="ARBA" id="ARBA00032025"/>
    </source>
</evidence>
<dbReference type="GO" id="GO:0055038">
    <property type="term" value="C:recycling endosome membrane"/>
    <property type="evidence" value="ECO:0007669"/>
    <property type="project" value="UniProtKB-SubCell"/>
</dbReference>
<dbReference type="SUPFAM" id="SSF57903">
    <property type="entry name" value="FYVE/PHD zinc finger"/>
    <property type="match status" value="1"/>
</dbReference>
<evidence type="ECO:0000313" key="21">
    <source>
        <dbReference type="Proteomes" id="UP000230750"/>
    </source>
</evidence>
<gene>
    <name evidence="20" type="ORF">BSL78_04485</name>
</gene>
<dbReference type="EMBL" id="MRZV01000108">
    <property type="protein sequence ID" value="PIK58579.1"/>
    <property type="molecule type" value="Genomic_DNA"/>
</dbReference>
<evidence type="ECO:0000313" key="20">
    <source>
        <dbReference type="EMBL" id="PIK58579.1"/>
    </source>
</evidence>
<dbReference type="InterPro" id="IPR000306">
    <property type="entry name" value="Znf_FYVE"/>
</dbReference>
<sequence>MAEDGDRVLQGSQDIETNGKSLNINTLVERYRHFQSLVWPLVAAVQSIANIVRWQSPRKTIQAWVISLLLCLSAEKYYLLLLSLTLLAIVAIMGWLCRLNFTLVQEHHSQWSSHTHPSKVIPDAILDDSTKHNMRNDRKKQMVADCRSMIQDLLQVLNQFCELLENVYSLLSWSSVQKSIVFYTSAAVALLSSFLLPLCFSLSIQVLTQHGCSHRFFVNRRQGRCKTTPVPKPQITIETDTDVMYPLDNTQVEPEPLSAESERECKDEDRSSLGSGERSYQDKEEGNQKFSEKGECFSCMAAFNNFTKRRRYCRHCGNHFCPKCCNKKLPRSALGATSPAAKVEKELVCNQCWMELTN</sequence>
<dbReference type="CDD" id="cd15723">
    <property type="entry name" value="FYVE_protrudin"/>
    <property type="match status" value="1"/>
</dbReference>
<keyword evidence="8" id="KW-0967">Endosome</keyword>
<comment type="caution">
    <text evidence="20">The sequence shown here is derived from an EMBL/GenBank/DDBJ whole genome shotgun (WGS) entry which is preliminary data.</text>
</comment>
<proteinExistence type="predicted"/>
<evidence type="ECO:0000256" key="3">
    <source>
        <dbReference type="ARBA" id="ARBA00004477"/>
    </source>
</evidence>
<evidence type="ECO:0000256" key="6">
    <source>
        <dbReference type="ARBA" id="ARBA00022692"/>
    </source>
</evidence>
<accession>A0A2G8LE84</accession>
<evidence type="ECO:0000256" key="10">
    <source>
        <dbReference type="ARBA" id="ARBA00022824"/>
    </source>
</evidence>
<keyword evidence="14" id="KW-0966">Cell projection</keyword>
<feature type="compositionally biased region" description="Basic and acidic residues" evidence="17">
    <location>
        <begin position="260"/>
        <end position="271"/>
    </location>
</feature>
<dbReference type="OrthoDB" id="5975347at2759"/>
<dbReference type="InterPro" id="IPR011011">
    <property type="entry name" value="Znf_FYVE_PHD"/>
</dbReference>
<dbReference type="InterPro" id="IPR042405">
    <property type="entry name" value="Protrudin"/>
</dbReference>
<feature type="transmembrane region" description="Helical" evidence="18">
    <location>
        <begin position="180"/>
        <end position="200"/>
    </location>
</feature>
<dbReference type="GO" id="GO:0071787">
    <property type="term" value="P:endoplasmic reticulum tubular network formation"/>
    <property type="evidence" value="ECO:0007669"/>
    <property type="project" value="InterPro"/>
</dbReference>
<feature type="region of interest" description="Disordered" evidence="17">
    <location>
        <begin position="252"/>
        <end position="286"/>
    </location>
</feature>
<dbReference type="GO" id="GO:0005789">
    <property type="term" value="C:endoplasmic reticulum membrane"/>
    <property type="evidence" value="ECO:0007669"/>
    <property type="project" value="UniProtKB-SubCell"/>
</dbReference>
<evidence type="ECO:0000256" key="11">
    <source>
        <dbReference type="ARBA" id="ARBA00022833"/>
    </source>
</evidence>
<dbReference type="GO" id="GO:0032584">
    <property type="term" value="C:growth cone membrane"/>
    <property type="evidence" value="ECO:0007669"/>
    <property type="project" value="UniProtKB-SubCell"/>
</dbReference>
<evidence type="ECO:0000256" key="9">
    <source>
        <dbReference type="ARBA" id="ARBA00022771"/>
    </source>
</evidence>
<dbReference type="Pfam" id="PF01363">
    <property type="entry name" value="FYVE"/>
    <property type="match status" value="1"/>
</dbReference>
<keyword evidence="10" id="KW-0256">Endoplasmic reticulum</keyword>
<dbReference type="Proteomes" id="UP000230750">
    <property type="component" value="Unassembled WGS sequence"/>
</dbReference>
<comment type="subcellular location">
    <subcellularLocation>
        <location evidence="2">Cell projection</location>
        <location evidence="2">Growth cone membrane</location>
        <topology evidence="2">Multi-pass membrane protein</topology>
    </subcellularLocation>
    <subcellularLocation>
        <location evidence="3">Endoplasmic reticulum membrane</location>
        <topology evidence="3">Multi-pass membrane protein</topology>
    </subcellularLocation>
    <subcellularLocation>
        <location evidence="1">Recycling endosome membrane</location>
        <topology evidence="1">Multi-pass membrane protein</topology>
    </subcellularLocation>
</comment>
<organism evidence="20 21">
    <name type="scientific">Stichopus japonicus</name>
    <name type="common">Sea cucumber</name>
    <dbReference type="NCBI Taxonomy" id="307972"/>
    <lineage>
        <taxon>Eukaryota</taxon>
        <taxon>Metazoa</taxon>
        <taxon>Echinodermata</taxon>
        <taxon>Eleutherozoa</taxon>
        <taxon>Echinozoa</taxon>
        <taxon>Holothuroidea</taxon>
        <taxon>Aspidochirotacea</taxon>
        <taxon>Aspidochirotida</taxon>
        <taxon>Stichopodidae</taxon>
        <taxon>Apostichopus</taxon>
    </lineage>
</organism>
<keyword evidence="21" id="KW-1185">Reference proteome</keyword>
<evidence type="ECO:0000256" key="17">
    <source>
        <dbReference type="SAM" id="MobiDB-lite"/>
    </source>
</evidence>
<evidence type="ECO:0000256" key="1">
    <source>
        <dbReference type="ARBA" id="ARBA00004195"/>
    </source>
</evidence>
<dbReference type="GO" id="GO:0008270">
    <property type="term" value="F:zinc ion binding"/>
    <property type="evidence" value="ECO:0007669"/>
    <property type="project" value="UniProtKB-KW"/>
</dbReference>
<dbReference type="Gene3D" id="3.30.40.10">
    <property type="entry name" value="Zinc/RING finger domain, C3HC4 (zinc finger)"/>
    <property type="match status" value="1"/>
</dbReference>
<keyword evidence="11" id="KW-0862">Zinc</keyword>
<dbReference type="InterPro" id="IPR017455">
    <property type="entry name" value="Znf_FYVE-rel"/>
</dbReference>
<reference evidence="20 21" key="1">
    <citation type="journal article" date="2017" name="PLoS Biol.">
        <title>The sea cucumber genome provides insights into morphological evolution and visceral regeneration.</title>
        <authorList>
            <person name="Zhang X."/>
            <person name="Sun L."/>
            <person name="Yuan J."/>
            <person name="Sun Y."/>
            <person name="Gao Y."/>
            <person name="Zhang L."/>
            <person name="Li S."/>
            <person name="Dai H."/>
            <person name="Hamel J.F."/>
            <person name="Liu C."/>
            <person name="Yu Y."/>
            <person name="Liu S."/>
            <person name="Lin W."/>
            <person name="Guo K."/>
            <person name="Jin S."/>
            <person name="Xu P."/>
            <person name="Storey K.B."/>
            <person name="Huan P."/>
            <person name="Zhang T."/>
            <person name="Zhou Y."/>
            <person name="Zhang J."/>
            <person name="Lin C."/>
            <person name="Li X."/>
            <person name="Xing L."/>
            <person name="Huo D."/>
            <person name="Sun M."/>
            <person name="Wang L."/>
            <person name="Mercier A."/>
            <person name="Li F."/>
            <person name="Yang H."/>
            <person name="Xiang J."/>
        </authorList>
    </citation>
    <scope>NUCLEOTIDE SEQUENCE [LARGE SCALE GENOMIC DNA]</scope>
    <source>
        <strain evidence="20">Shaxun</strain>
        <tissue evidence="20">Muscle</tissue>
    </source>
</reference>
<evidence type="ECO:0000259" key="19">
    <source>
        <dbReference type="PROSITE" id="PS50178"/>
    </source>
</evidence>
<dbReference type="GO" id="GO:0071782">
    <property type="term" value="C:endoplasmic reticulum tubular network"/>
    <property type="evidence" value="ECO:0007669"/>
    <property type="project" value="TreeGrafter"/>
</dbReference>
<dbReference type="AlphaFoldDB" id="A0A2G8LE84"/>
<dbReference type="STRING" id="307972.A0A2G8LE84"/>
<evidence type="ECO:0000256" key="12">
    <source>
        <dbReference type="ARBA" id="ARBA00022989"/>
    </source>
</evidence>
<protein>
    <recommendedName>
        <fullName evidence="4">Protrudin</fullName>
    </recommendedName>
    <alternativeName>
        <fullName evidence="15">Zinc finger FYVE domain-containing protein 27</fullName>
    </alternativeName>
</protein>
<evidence type="ECO:0000256" key="14">
    <source>
        <dbReference type="ARBA" id="ARBA00023273"/>
    </source>
</evidence>
<keyword evidence="7" id="KW-0479">Metal-binding</keyword>
<dbReference type="PANTHER" id="PTHR14543:SF1">
    <property type="entry name" value="PROTRUDIN"/>
    <property type="match status" value="1"/>
</dbReference>
<evidence type="ECO:0000256" key="8">
    <source>
        <dbReference type="ARBA" id="ARBA00022753"/>
    </source>
</evidence>
<evidence type="ECO:0000256" key="16">
    <source>
        <dbReference type="PROSITE-ProRule" id="PRU00091"/>
    </source>
</evidence>
<dbReference type="PANTHER" id="PTHR14543">
    <property type="entry name" value="PROTRUDIN"/>
    <property type="match status" value="1"/>
</dbReference>
<dbReference type="GO" id="GO:0016192">
    <property type="term" value="P:vesicle-mediated transport"/>
    <property type="evidence" value="ECO:0007669"/>
    <property type="project" value="InterPro"/>
</dbReference>
<feature type="domain" description="FYVE-type" evidence="19">
    <location>
        <begin position="290"/>
        <end position="357"/>
    </location>
</feature>
<dbReference type="InterPro" id="IPR013083">
    <property type="entry name" value="Znf_RING/FYVE/PHD"/>
</dbReference>
<evidence type="ECO:0000256" key="5">
    <source>
        <dbReference type="ARBA" id="ARBA00022475"/>
    </source>
</evidence>